<keyword evidence="2" id="KW-0805">Transcription regulation</keyword>
<dbReference type="InterPro" id="IPR011598">
    <property type="entry name" value="bHLH_dom"/>
</dbReference>
<dbReference type="InterPro" id="IPR044283">
    <property type="entry name" value="FAMA/SPEECHLESS/MUTE-like"/>
</dbReference>
<sequence>MALEAVIYQQDPFMYCCTDYNYGFALGEALQEEEQKPNVENLDIINGEHLDSHNTTSSPDTCGAGDGFFSGGPTVAPPCRRKRRRTKSLKNKEEMENQRMTHIAVERNRRRQMNDYLAVLRSLMPPSYAQRGDQASIVGGAINFVKELEQLLQFLEAHKLTNNQNDENQQNNAISKMFSNFFTFPQYSMSPTANSPTTTVTATDAVVEKRSSVAEIEVTMTESHANIKILSRRRPKQLMKMVAWLQSICLTILHLNVTTVDQSVLYSFSVKVEDECRLNTVSEIATAVHDMVEMIQQDDLPEKGLFCQKLDGN</sequence>
<dbReference type="SUPFAM" id="SSF47459">
    <property type="entry name" value="HLH, helix-loop-helix DNA-binding domain"/>
    <property type="match status" value="1"/>
</dbReference>
<comment type="subcellular location">
    <subcellularLocation>
        <location evidence="1">Nucleus</location>
    </subcellularLocation>
</comment>
<evidence type="ECO:0000256" key="6">
    <source>
        <dbReference type="SAM" id="MobiDB-lite"/>
    </source>
</evidence>
<dbReference type="PROSITE" id="PS50888">
    <property type="entry name" value="BHLH"/>
    <property type="match status" value="1"/>
</dbReference>
<evidence type="ECO:0000256" key="4">
    <source>
        <dbReference type="ARBA" id="ARBA00023163"/>
    </source>
</evidence>
<accession>A0ABR0VJ96</accession>
<dbReference type="PANTHER" id="PTHR46684:SF16">
    <property type="entry name" value="TRANSCRIPTION FACTOR BHLH67-LIKE ISOFORM X2"/>
    <property type="match status" value="1"/>
</dbReference>
<evidence type="ECO:0000256" key="3">
    <source>
        <dbReference type="ARBA" id="ARBA00023125"/>
    </source>
</evidence>
<keyword evidence="4" id="KW-0804">Transcription</keyword>
<feature type="region of interest" description="Disordered" evidence="6">
    <location>
        <begin position="52"/>
        <end position="97"/>
    </location>
</feature>
<proteinExistence type="predicted"/>
<feature type="compositionally biased region" description="Basic residues" evidence="6">
    <location>
        <begin position="79"/>
        <end position="89"/>
    </location>
</feature>
<feature type="domain" description="BHLH" evidence="7">
    <location>
        <begin position="97"/>
        <end position="148"/>
    </location>
</feature>
<dbReference type="InterPro" id="IPR036638">
    <property type="entry name" value="HLH_DNA-bd_sf"/>
</dbReference>
<dbReference type="SMART" id="SM00353">
    <property type="entry name" value="HLH"/>
    <property type="match status" value="1"/>
</dbReference>
<keyword evidence="3" id="KW-0238">DNA-binding</keyword>
<evidence type="ECO:0000313" key="8">
    <source>
        <dbReference type="EMBL" id="KAK6135007.1"/>
    </source>
</evidence>
<dbReference type="Pfam" id="PF00010">
    <property type="entry name" value="HLH"/>
    <property type="match status" value="1"/>
</dbReference>
<gene>
    <name evidence="8" type="ORF">DH2020_031234</name>
</gene>
<reference evidence="8 9" key="1">
    <citation type="journal article" date="2021" name="Comput. Struct. Biotechnol. J.">
        <title>De novo genome assembly of the potent medicinal plant Rehmannia glutinosa using nanopore technology.</title>
        <authorList>
            <person name="Ma L."/>
            <person name="Dong C."/>
            <person name="Song C."/>
            <person name="Wang X."/>
            <person name="Zheng X."/>
            <person name="Niu Y."/>
            <person name="Chen S."/>
            <person name="Feng W."/>
        </authorList>
    </citation>
    <scope>NUCLEOTIDE SEQUENCE [LARGE SCALE GENOMIC DNA]</scope>
    <source>
        <strain evidence="8">DH-2019</strain>
    </source>
</reference>
<evidence type="ECO:0000259" key="7">
    <source>
        <dbReference type="PROSITE" id="PS50888"/>
    </source>
</evidence>
<protein>
    <recommendedName>
        <fullName evidence="7">BHLH domain-containing protein</fullName>
    </recommendedName>
</protein>
<evidence type="ECO:0000256" key="1">
    <source>
        <dbReference type="ARBA" id="ARBA00004123"/>
    </source>
</evidence>
<keyword evidence="5" id="KW-0539">Nucleus</keyword>
<dbReference type="CDD" id="cd11448">
    <property type="entry name" value="bHLH_AtFAMA_like"/>
    <property type="match status" value="1"/>
</dbReference>
<evidence type="ECO:0000313" key="9">
    <source>
        <dbReference type="Proteomes" id="UP001318860"/>
    </source>
</evidence>
<dbReference type="PANTHER" id="PTHR46684">
    <property type="entry name" value="TRANSCRIPTION FACTOR FAMA"/>
    <property type="match status" value="1"/>
</dbReference>
<keyword evidence="9" id="KW-1185">Reference proteome</keyword>
<dbReference type="EMBL" id="JABTTQ020001121">
    <property type="protein sequence ID" value="KAK6135007.1"/>
    <property type="molecule type" value="Genomic_DNA"/>
</dbReference>
<dbReference type="Gene3D" id="4.10.280.10">
    <property type="entry name" value="Helix-loop-helix DNA-binding domain"/>
    <property type="match status" value="1"/>
</dbReference>
<comment type="caution">
    <text evidence="8">The sequence shown here is derived from an EMBL/GenBank/DDBJ whole genome shotgun (WGS) entry which is preliminary data.</text>
</comment>
<name>A0ABR0VJ96_REHGL</name>
<evidence type="ECO:0000256" key="5">
    <source>
        <dbReference type="ARBA" id="ARBA00023242"/>
    </source>
</evidence>
<evidence type="ECO:0000256" key="2">
    <source>
        <dbReference type="ARBA" id="ARBA00023015"/>
    </source>
</evidence>
<organism evidence="8 9">
    <name type="scientific">Rehmannia glutinosa</name>
    <name type="common">Chinese foxglove</name>
    <dbReference type="NCBI Taxonomy" id="99300"/>
    <lineage>
        <taxon>Eukaryota</taxon>
        <taxon>Viridiplantae</taxon>
        <taxon>Streptophyta</taxon>
        <taxon>Embryophyta</taxon>
        <taxon>Tracheophyta</taxon>
        <taxon>Spermatophyta</taxon>
        <taxon>Magnoliopsida</taxon>
        <taxon>eudicotyledons</taxon>
        <taxon>Gunneridae</taxon>
        <taxon>Pentapetalae</taxon>
        <taxon>asterids</taxon>
        <taxon>lamiids</taxon>
        <taxon>Lamiales</taxon>
        <taxon>Orobanchaceae</taxon>
        <taxon>Rehmannieae</taxon>
        <taxon>Rehmannia</taxon>
    </lineage>
</organism>
<dbReference type="Proteomes" id="UP001318860">
    <property type="component" value="Unassembled WGS sequence"/>
</dbReference>